<dbReference type="AlphaFoldDB" id="E1WYM9"/>
<dbReference type="InterPro" id="IPR004045">
    <property type="entry name" value="Glutathione_S-Trfase_N"/>
</dbReference>
<dbReference type="PROSITE" id="PS00195">
    <property type="entry name" value="GLUTAREDOXIN_1"/>
    <property type="match status" value="1"/>
</dbReference>
<feature type="domain" description="GST N-terminal" evidence="1">
    <location>
        <begin position="1"/>
        <end position="80"/>
    </location>
</feature>
<dbReference type="eggNOG" id="COG0695">
    <property type="taxonomic scope" value="Bacteria"/>
</dbReference>
<dbReference type="KEGG" id="bmx:BMS_2898"/>
<dbReference type="OrthoDB" id="9814618at2"/>
<dbReference type="PATRIC" id="fig|862908.3.peg.2771"/>
<name>E1WYM9_HALMS</name>
<proteinExistence type="predicted"/>
<organism evidence="2 3">
    <name type="scientific">Halobacteriovorax marinus (strain ATCC BAA-682 / DSM 15412 / SJ)</name>
    <name type="common">Bacteriovorax marinus</name>
    <dbReference type="NCBI Taxonomy" id="862908"/>
    <lineage>
        <taxon>Bacteria</taxon>
        <taxon>Pseudomonadati</taxon>
        <taxon>Bdellovibrionota</taxon>
        <taxon>Bacteriovoracia</taxon>
        <taxon>Bacteriovoracales</taxon>
        <taxon>Halobacteriovoraceae</taxon>
        <taxon>Halobacteriovorax</taxon>
    </lineage>
</organism>
<dbReference type="Pfam" id="PF13417">
    <property type="entry name" value="GST_N_3"/>
    <property type="match status" value="1"/>
</dbReference>
<dbReference type="InterPro" id="IPR011767">
    <property type="entry name" value="GLR_AS"/>
</dbReference>
<dbReference type="Proteomes" id="UP000008963">
    <property type="component" value="Chromosome"/>
</dbReference>
<dbReference type="EMBL" id="FQ312005">
    <property type="protein sequence ID" value="CBW27669.1"/>
    <property type="molecule type" value="Genomic_DNA"/>
</dbReference>
<gene>
    <name evidence="2" type="ordered locus">BMS_2898</name>
</gene>
<reference evidence="3" key="1">
    <citation type="journal article" date="2013" name="ISME J.">
        <title>A small predatory core genome in the divergent marine Bacteriovorax marinus SJ and the terrestrial Bdellovibrio bacteriovorus.</title>
        <authorList>
            <person name="Crossman L.C."/>
            <person name="Chen H."/>
            <person name="Cerdeno-Tarraga A.M."/>
            <person name="Brooks K."/>
            <person name="Quail M.A."/>
            <person name="Pineiro S.A."/>
            <person name="Hobley L."/>
            <person name="Sockett R.E."/>
            <person name="Bentley S.D."/>
            <person name="Parkhill J."/>
            <person name="Williams H.N."/>
            <person name="Stine O.C."/>
        </authorList>
    </citation>
    <scope>NUCLEOTIDE SEQUENCE [LARGE SCALE GENOMIC DNA]</scope>
    <source>
        <strain evidence="3">ATCC BAA-682 / DSM 15412 / SJ</strain>
    </source>
</reference>
<dbReference type="RefSeq" id="WP_014245443.1">
    <property type="nucleotide sequence ID" value="NC_016620.1"/>
</dbReference>
<protein>
    <recommendedName>
        <fullName evidence="1">GST N-terminal domain-containing protein</fullName>
    </recommendedName>
</protein>
<keyword evidence="3" id="KW-1185">Reference proteome</keyword>
<evidence type="ECO:0000313" key="2">
    <source>
        <dbReference type="EMBL" id="CBW27669.1"/>
    </source>
</evidence>
<dbReference type="InterPro" id="IPR036249">
    <property type="entry name" value="Thioredoxin-like_sf"/>
</dbReference>
<evidence type="ECO:0000259" key="1">
    <source>
        <dbReference type="PROSITE" id="PS50404"/>
    </source>
</evidence>
<dbReference type="SUPFAM" id="SSF52833">
    <property type="entry name" value="Thioredoxin-like"/>
    <property type="match status" value="1"/>
</dbReference>
<accession>E1WYM9</accession>
<dbReference type="Gene3D" id="3.40.30.10">
    <property type="entry name" value="Glutaredoxin"/>
    <property type="match status" value="1"/>
</dbReference>
<evidence type="ECO:0000313" key="3">
    <source>
        <dbReference type="Proteomes" id="UP000008963"/>
    </source>
</evidence>
<dbReference type="PROSITE" id="PS51354">
    <property type="entry name" value="GLUTAREDOXIN_2"/>
    <property type="match status" value="1"/>
</dbReference>
<sequence>MKLELFYYDACPFCQLVLGVIDELNIAVDYCNIQESMEHLNRLTSDTGRRTVPCLYIDNKPMFESSDIVDWLKENQSKLQKKA</sequence>
<dbReference type="PROSITE" id="PS50404">
    <property type="entry name" value="GST_NTER"/>
    <property type="match status" value="1"/>
</dbReference>
<dbReference type="HOGENOM" id="CLU_026126_8_1_7"/>
<dbReference type="STRING" id="862908.BMS_2898"/>